<dbReference type="OrthoDB" id="537704at2759"/>
<evidence type="ECO:0000256" key="2">
    <source>
        <dbReference type="ARBA" id="ARBA00004245"/>
    </source>
</evidence>
<evidence type="ECO:0000256" key="6">
    <source>
        <dbReference type="ARBA" id="ARBA00023069"/>
    </source>
</evidence>
<dbReference type="Gene3D" id="1.20.1270.280">
    <property type="match status" value="1"/>
</dbReference>
<dbReference type="Gene3D" id="3.10.490.20">
    <property type="match status" value="1"/>
</dbReference>
<evidence type="ECO:0000256" key="7">
    <source>
        <dbReference type="ARBA" id="ARBA00023212"/>
    </source>
</evidence>
<dbReference type="GO" id="GO:0030286">
    <property type="term" value="C:dynein complex"/>
    <property type="evidence" value="ECO:0007669"/>
    <property type="project" value="InterPro"/>
</dbReference>
<evidence type="ECO:0000259" key="10">
    <source>
        <dbReference type="Pfam" id="PF18199"/>
    </source>
</evidence>
<dbReference type="eggNOG" id="KOG3595">
    <property type="taxonomic scope" value="Eukaryota"/>
</dbReference>
<feature type="compositionally biased region" description="Polar residues" evidence="9">
    <location>
        <begin position="1"/>
        <end position="19"/>
    </location>
</feature>
<sequence length="302" mass="34388">MALSTILSIQPRESAQTSDSEQKTKTPDESVLELCEILAQKLPFQIKEQEKKKKQNAPQHTSSEIDSLKVCLNQEVQRFNKLLSVIGNSIKNLQAAIKGEVVMSAELDKMANRAYPSLKPLASFYDDMIKRVNFFRDWFNLEFGYPKGYWISAFFFPQGFLTSVLQTFARKNQIAIDVLGFSFKFFNYVDSEMITSTPENGAYIYGLYVEGCRFDLNKGIIEDQLPGQTIYEAPIIHFIPTQDYKPNPNEYSMPLYKTSLRAGVLSTTGHSTNFIRAIECPTKKNPDYWILNGAAFTTQLND</sequence>
<organism evidence="11 12">
    <name type="scientific">Paramecium tetraurelia</name>
    <dbReference type="NCBI Taxonomy" id="5888"/>
    <lineage>
        <taxon>Eukaryota</taxon>
        <taxon>Sar</taxon>
        <taxon>Alveolata</taxon>
        <taxon>Ciliophora</taxon>
        <taxon>Intramacronucleata</taxon>
        <taxon>Oligohymenophorea</taxon>
        <taxon>Peniculida</taxon>
        <taxon>Parameciidae</taxon>
        <taxon>Paramecium</taxon>
    </lineage>
</organism>
<feature type="domain" description="Dynein heavy chain C-terminal" evidence="10">
    <location>
        <begin position="3"/>
        <end position="297"/>
    </location>
</feature>
<keyword evidence="7" id="KW-0206">Cytoskeleton</keyword>
<keyword evidence="12" id="KW-1185">Reference proteome</keyword>
<dbReference type="GeneID" id="5031910"/>
<evidence type="ECO:0000256" key="1">
    <source>
        <dbReference type="ARBA" id="ARBA00004138"/>
    </source>
</evidence>
<dbReference type="AlphaFoldDB" id="A0D6R1"/>
<dbReference type="KEGG" id="ptm:GSPATT00001769001"/>
<dbReference type="GO" id="GO:0045505">
    <property type="term" value="F:dynein intermediate chain binding"/>
    <property type="evidence" value="ECO:0007669"/>
    <property type="project" value="InterPro"/>
</dbReference>
<dbReference type="OMA" id="KMANRAY"/>
<dbReference type="PANTHER" id="PTHR22878:SF68">
    <property type="entry name" value="DYNEIN HEAVY CHAIN 6, AXONEMAL-LIKE"/>
    <property type="match status" value="1"/>
</dbReference>
<name>A0D6R1_PARTE</name>
<dbReference type="InterPro" id="IPR026983">
    <property type="entry name" value="DHC"/>
</dbReference>
<comment type="subcellular location">
    <subcellularLocation>
        <location evidence="1">Cell projection</location>
        <location evidence="1">Cilium</location>
    </subcellularLocation>
    <subcellularLocation>
        <location evidence="2">Cytoplasm</location>
        <location evidence="2">Cytoskeleton</location>
    </subcellularLocation>
</comment>
<keyword evidence="5" id="KW-0175">Coiled coil</keyword>
<evidence type="ECO:0000313" key="11">
    <source>
        <dbReference type="EMBL" id="CAK78728.1"/>
    </source>
</evidence>
<dbReference type="Pfam" id="PF18199">
    <property type="entry name" value="Dynein_C"/>
    <property type="match status" value="1"/>
</dbReference>
<gene>
    <name evidence="11" type="ORF">GSPATT00001769001</name>
</gene>
<dbReference type="InterPro" id="IPR041228">
    <property type="entry name" value="Dynein_C"/>
</dbReference>
<dbReference type="FunFam" id="3.10.490.20:FF:000005">
    <property type="entry name" value="Dynein axonemal heavy chain 6"/>
    <property type="match status" value="1"/>
</dbReference>
<evidence type="ECO:0000256" key="3">
    <source>
        <dbReference type="ARBA" id="ARBA00022490"/>
    </source>
</evidence>
<dbReference type="InterPro" id="IPR043160">
    <property type="entry name" value="Dynein_C_barrel"/>
</dbReference>
<keyword evidence="6" id="KW-0969">Cilium</keyword>
<evidence type="ECO:0000256" key="9">
    <source>
        <dbReference type="SAM" id="MobiDB-lite"/>
    </source>
</evidence>
<dbReference type="GO" id="GO:0051959">
    <property type="term" value="F:dynein light intermediate chain binding"/>
    <property type="evidence" value="ECO:0007669"/>
    <property type="project" value="InterPro"/>
</dbReference>
<dbReference type="GO" id="GO:0007018">
    <property type="term" value="P:microtubule-based movement"/>
    <property type="evidence" value="ECO:0007669"/>
    <property type="project" value="InterPro"/>
</dbReference>
<dbReference type="GO" id="GO:0000166">
    <property type="term" value="F:nucleotide binding"/>
    <property type="evidence" value="ECO:0007669"/>
    <property type="project" value="UniProtKB-KW"/>
</dbReference>
<dbReference type="GO" id="GO:0005929">
    <property type="term" value="C:cilium"/>
    <property type="evidence" value="ECO:0007669"/>
    <property type="project" value="UniProtKB-SubCell"/>
</dbReference>
<evidence type="ECO:0000256" key="5">
    <source>
        <dbReference type="ARBA" id="ARBA00023054"/>
    </source>
</evidence>
<dbReference type="HOGENOM" id="CLU_000038_1_3_1"/>
<dbReference type="EMBL" id="CT868318">
    <property type="protein sequence ID" value="CAK78728.1"/>
    <property type="molecule type" value="Genomic_DNA"/>
</dbReference>
<dbReference type="Proteomes" id="UP000000600">
    <property type="component" value="Unassembled WGS sequence"/>
</dbReference>
<evidence type="ECO:0000313" key="12">
    <source>
        <dbReference type="Proteomes" id="UP000000600"/>
    </source>
</evidence>
<keyword evidence="3" id="KW-0963">Cytoplasm</keyword>
<proteinExistence type="predicted"/>
<protein>
    <recommendedName>
        <fullName evidence="10">Dynein heavy chain C-terminal domain-containing protein</fullName>
    </recommendedName>
</protein>
<dbReference type="RefSeq" id="XP_001446125.1">
    <property type="nucleotide sequence ID" value="XM_001446088.1"/>
</dbReference>
<evidence type="ECO:0000256" key="4">
    <source>
        <dbReference type="ARBA" id="ARBA00022741"/>
    </source>
</evidence>
<evidence type="ECO:0000256" key="8">
    <source>
        <dbReference type="ARBA" id="ARBA00023273"/>
    </source>
</evidence>
<accession>A0D6R1</accession>
<feature type="region of interest" description="Disordered" evidence="9">
    <location>
        <begin position="1"/>
        <end position="29"/>
    </location>
</feature>
<keyword evidence="4" id="KW-0547">Nucleotide-binding</keyword>
<dbReference type="STRING" id="5888.A0D6R1"/>
<keyword evidence="8" id="KW-0966">Cell projection</keyword>
<reference evidence="11 12" key="1">
    <citation type="journal article" date="2006" name="Nature">
        <title>Global trends of whole-genome duplications revealed by the ciliate Paramecium tetraurelia.</title>
        <authorList>
            <consortium name="Genoscope"/>
            <person name="Aury J.-M."/>
            <person name="Jaillon O."/>
            <person name="Duret L."/>
            <person name="Noel B."/>
            <person name="Jubin C."/>
            <person name="Porcel B.M."/>
            <person name="Segurens B."/>
            <person name="Daubin V."/>
            <person name="Anthouard V."/>
            <person name="Aiach N."/>
            <person name="Arnaiz O."/>
            <person name="Billaut A."/>
            <person name="Beisson J."/>
            <person name="Blanc I."/>
            <person name="Bouhouche K."/>
            <person name="Camara F."/>
            <person name="Duharcourt S."/>
            <person name="Guigo R."/>
            <person name="Gogendeau D."/>
            <person name="Katinka M."/>
            <person name="Keller A.-M."/>
            <person name="Kissmehl R."/>
            <person name="Klotz C."/>
            <person name="Koll F."/>
            <person name="Le Moue A."/>
            <person name="Lepere C."/>
            <person name="Malinsky S."/>
            <person name="Nowacki M."/>
            <person name="Nowak J.K."/>
            <person name="Plattner H."/>
            <person name="Poulain J."/>
            <person name="Ruiz F."/>
            <person name="Serrano V."/>
            <person name="Zagulski M."/>
            <person name="Dessen P."/>
            <person name="Betermier M."/>
            <person name="Weissenbach J."/>
            <person name="Scarpelli C."/>
            <person name="Schachter V."/>
            <person name="Sperling L."/>
            <person name="Meyer E."/>
            <person name="Cohen J."/>
            <person name="Wincker P."/>
        </authorList>
    </citation>
    <scope>NUCLEOTIDE SEQUENCE [LARGE SCALE GENOMIC DNA]</scope>
    <source>
        <strain evidence="11 12">Stock d4-2</strain>
    </source>
</reference>
<dbReference type="PANTHER" id="PTHR22878">
    <property type="entry name" value="DYNEIN HEAVY CHAIN 6, AXONEMAL-LIKE-RELATED"/>
    <property type="match status" value="1"/>
</dbReference>
<dbReference type="InParanoid" id="A0D6R1"/>